<feature type="transmembrane region" description="Helical" evidence="8">
    <location>
        <begin position="271"/>
        <end position="292"/>
    </location>
</feature>
<feature type="transmembrane region" description="Helical" evidence="8">
    <location>
        <begin position="115"/>
        <end position="134"/>
    </location>
</feature>
<evidence type="ECO:0000256" key="1">
    <source>
        <dbReference type="ARBA" id="ARBA00004651"/>
    </source>
</evidence>
<feature type="transmembrane region" description="Helical" evidence="8">
    <location>
        <begin position="57"/>
        <end position="77"/>
    </location>
</feature>
<evidence type="ECO:0000256" key="7">
    <source>
        <dbReference type="ARBA" id="ARBA00023136"/>
    </source>
</evidence>
<dbReference type="PANTHER" id="PTHR30472">
    <property type="entry name" value="FERRIC ENTEROBACTIN TRANSPORT SYSTEM PERMEASE PROTEIN"/>
    <property type="match status" value="1"/>
</dbReference>
<evidence type="ECO:0000256" key="4">
    <source>
        <dbReference type="ARBA" id="ARBA00022475"/>
    </source>
</evidence>
<dbReference type="InterPro" id="IPR037294">
    <property type="entry name" value="ABC_BtuC-like"/>
</dbReference>
<comment type="similarity">
    <text evidence="2">Belongs to the binding-protein-dependent transport system permease family. FecCD subfamily.</text>
</comment>
<evidence type="ECO:0000256" key="2">
    <source>
        <dbReference type="ARBA" id="ARBA00007935"/>
    </source>
</evidence>
<feature type="transmembrane region" description="Helical" evidence="8">
    <location>
        <begin position="298"/>
        <end position="318"/>
    </location>
</feature>
<comment type="subcellular location">
    <subcellularLocation>
        <location evidence="1">Cell membrane</location>
        <topology evidence="1">Multi-pass membrane protein</topology>
    </subcellularLocation>
</comment>
<dbReference type="EMBL" id="JACRUO010000002">
    <property type="protein sequence ID" value="MBD3690020.1"/>
    <property type="molecule type" value="Genomic_DNA"/>
</dbReference>
<dbReference type="PANTHER" id="PTHR30472:SF27">
    <property type="entry name" value="PETROBACTIN IMPORT SYSTEM PERMEASE PROTEIN YCLN"/>
    <property type="match status" value="1"/>
</dbReference>
<keyword evidence="10" id="KW-1185">Reference proteome</keyword>
<dbReference type="GO" id="GO:0005886">
    <property type="term" value="C:plasma membrane"/>
    <property type="evidence" value="ECO:0007669"/>
    <property type="project" value="UniProtKB-SubCell"/>
</dbReference>
<evidence type="ECO:0000256" key="5">
    <source>
        <dbReference type="ARBA" id="ARBA00022692"/>
    </source>
</evidence>
<evidence type="ECO:0000313" key="10">
    <source>
        <dbReference type="Proteomes" id="UP000627538"/>
    </source>
</evidence>
<organism evidence="9 10">
    <name type="scientific">Nanchangia anserum</name>
    <dbReference type="NCBI Taxonomy" id="2692125"/>
    <lineage>
        <taxon>Bacteria</taxon>
        <taxon>Bacillati</taxon>
        <taxon>Actinomycetota</taxon>
        <taxon>Actinomycetes</taxon>
        <taxon>Actinomycetales</taxon>
        <taxon>Actinomycetaceae</taxon>
        <taxon>Nanchangia</taxon>
    </lineage>
</organism>
<feature type="transmembrane region" description="Helical" evidence="8">
    <location>
        <begin position="188"/>
        <end position="211"/>
    </location>
</feature>
<gene>
    <name evidence="9" type="ORF">H8R10_07260</name>
</gene>
<evidence type="ECO:0000256" key="6">
    <source>
        <dbReference type="ARBA" id="ARBA00022989"/>
    </source>
</evidence>
<dbReference type="SUPFAM" id="SSF81345">
    <property type="entry name" value="ABC transporter involved in vitamin B12 uptake, BtuC"/>
    <property type="match status" value="1"/>
</dbReference>
<reference evidence="9 10" key="1">
    <citation type="submission" date="2020-08" db="EMBL/GenBank/DDBJ databases">
        <title>Winkia gen. nov., sp. nov., isolated from faeces of the Anser albifrons in China.</title>
        <authorList>
            <person name="Liu Q."/>
        </authorList>
    </citation>
    <scope>NUCLEOTIDE SEQUENCE [LARGE SCALE GENOMIC DNA]</scope>
    <source>
        <strain evidence="9 10">C62</strain>
    </source>
</reference>
<accession>A0A8I0KQI4</accession>
<comment type="caution">
    <text evidence="9">The sequence shown here is derived from an EMBL/GenBank/DDBJ whole genome shotgun (WGS) entry which is preliminary data.</text>
</comment>
<feature type="transmembrane region" description="Helical" evidence="8">
    <location>
        <begin position="231"/>
        <end position="259"/>
    </location>
</feature>
<keyword evidence="6 8" id="KW-1133">Transmembrane helix</keyword>
<keyword evidence="7 8" id="KW-0472">Membrane</keyword>
<evidence type="ECO:0000256" key="3">
    <source>
        <dbReference type="ARBA" id="ARBA00022448"/>
    </source>
</evidence>
<dbReference type="InterPro" id="IPR000522">
    <property type="entry name" value="ABC_transptr_permease_BtuC"/>
</dbReference>
<sequence>MRRDVVALALACIAVFILFTWSLATGTASLSLIDLVRGTADADQIRTFALSRLPRTLAVVLAGASMAMAGLIMQMLVRNRYVEPSTTGVTESASLGILVVTIVAPQASVVAKMSVAIVAALAGTLLLLALIRALPHRDLIVVPLIGILLTGIIGAGVSALAWKFQLQGTVAAWSTGDFSGIIKGRYELLWIVAITGIIAYLLADAFTVLALGDGLAANLGLRLGQVRAAGLAIVAVVAGVTTVVAGALPFLGLVVPNVVSLLVGDYLRRCLPFVAVGGAGFVLIADILARTIVAPAEIPVGTVMGVLGGAVFVIFLLTRTGVRQ</sequence>
<dbReference type="GO" id="GO:0033214">
    <property type="term" value="P:siderophore-iron import into cell"/>
    <property type="evidence" value="ECO:0007669"/>
    <property type="project" value="TreeGrafter"/>
</dbReference>
<evidence type="ECO:0000313" key="9">
    <source>
        <dbReference type="EMBL" id="MBD3690020.1"/>
    </source>
</evidence>
<dbReference type="CDD" id="cd06550">
    <property type="entry name" value="TM_ABC_iron-siderophores_like"/>
    <property type="match status" value="1"/>
</dbReference>
<dbReference type="Gene3D" id="1.10.3470.10">
    <property type="entry name" value="ABC transporter involved in vitamin B12 uptake, BtuC"/>
    <property type="match status" value="1"/>
</dbReference>
<name>A0A8I0KQI4_9ACTO</name>
<proteinExistence type="inferred from homology"/>
<evidence type="ECO:0000256" key="8">
    <source>
        <dbReference type="SAM" id="Phobius"/>
    </source>
</evidence>
<keyword evidence="5 8" id="KW-0812">Transmembrane</keyword>
<keyword evidence="4" id="KW-1003">Cell membrane</keyword>
<keyword evidence="3" id="KW-0813">Transport</keyword>
<dbReference type="Proteomes" id="UP000627538">
    <property type="component" value="Unassembled WGS sequence"/>
</dbReference>
<dbReference type="Pfam" id="PF01032">
    <property type="entry name" value="FecCD"/>
    <property type="match status" value="1"/>
</dbReference>
<feature type="transmembrane region" description="Helical" evidence="8">
    <location>
        <begin position="140"/>
        <end position="162"/>
    </location>
</feature>
<dbReference type="AlphaFoldDB" id="A0A8I0KQI4"/>
<protein>
    <submittedName>
        <fullName evidence="9">Iron chelate uptake ABC transporter family permease subunit</fullName>
    </submittedName>
</protein>
<dbReference type="GO" id="GO:0022857">
    <property type="term" value="F:transmembrane transporter activity"/>
    <property type="evidence" value="ECO:0007669"/>
    <property type="project" value="InterPro"/>
</dbReference>